<dbReference type="PROSITE" id="PS50214">
    <property type="entry name" value="DISINTEGRIN_2"/>
    <property type="match status" value="1"/>
</dbReference>
<feature type="transmembrane region" description="Helical" evidence="3">
    <location>
        <begin position="182"/>
        <end position="204"/>
    </location>
</feature>
<evidence type="ECO:0000256" key="3">
    <source>
        <dbReference type="SAM" id="Phobius"/>
    </source>
</evidence>
<reference evidence="5" key="1">
    <citation type="journal article" date="2013" name="Genetics">
        <title>The draft genome and transcriptome of Panagrellus redivivus are shaped by the harsh demands of a free-living lifestyle.</title>
        <authorList>
            <person name="Srinivasan J."/>
            <person name="Dillman A.R."/>
            <person name="Macchietto M.G."/>
            <person name="Heikkinen L."/>
            <person name="Lakso M."/>
            <person name="Fracchia K.M."/>
            <person name="Antoshechkin I."/>
            <person name="Mortazavi A."/>
            <person name="Wong G."/>
            <person name="Sternberg P.W."/>
        </authorList>
    </citation>
    <scope>NUCLEOTIDE SEQUENCE [LARGE SCALE GENOMIC DNA]</scope>
    <source>
        <strain evidence="5">MT8872</strain>
    </source>
</reference>
<dbReference type="PANTHER" id="PTHR45702:SF2">
    <property type="entry name" value="KUZBANIAN, ISOFORM A"/>
    <property type="match status" value="1"/>
</dbReference>
<evidence type="ECO:0000256" key="2">
    <source>
        <dbReference type="PROSITE-ProRule" id="PRU00068"/>
    </source>
</evidence>
<protein>
    <submittedName>
        <fullName evidence="6">Disintegrin domain-containing protein</fullName>
    </submittedName>
</protein>
<dbReference type="InterPro" id="IPR051489">
    <property type="entry name" value="ADAM_Metalloproteinase"/>
</dbReference>
<keyword evidence="5" id="KW-1185">Reference proteome</keyword>
<evidence type="ECO:0000313" key="6">
    <source>
        <dbReference type="WBParaSite" id="Pan_g6503.t1"/>
    </source>
</evidence>
<dbReference type="InterPro" id="IPR001762">
    <property type="entry name" value="Disintegrin_dom"/>
</dbReference>
<keyword evidence="3" id="KW-0812">Transmembrane</keyword>
<accession>A0A7E4W2F0</accession>
<dbReference type="GO" id="GO:0005886">
    <property type="term" value="C:plasma membrane"/>
    <property type="evidence" value="ECO:0007669"/>
    <property type="project" value="TreeGrafter"/>
</dbReference>
<keyword evidence="1" id="KW-1015">Disulfide bond</keyword>
<evidence type="ECO:0000313" key="5">
    <source>
        <dbReference type="Proteomes" id="UP000492821"/>
    </source>
</evidence>
<dbReference type="Gene3D" id="4.10.70.10">
    <property type="entry name" value="Disintegrin domain"/>
    <property type="match status" value="1"/>
</dbReference>
<dbReference type="SUPFAM" id="SSF57552">
    <property type="entry name" value="Blood coagulation inhibitor (disintegrin)"/>
    <property type="match status" value="1"/>
</dbReference>
<comment type="caution">
    <text evidence="2">Lacks conserved residue(s) required for the propagation of feature annotation.</text>
</comment>
<organism evidence="5 6">
    <name type="scientific">Panagrellus redivivus</name>
    <name type="common">Microworm</name>
    <dbReference type="NCBI Taxonomy" id="6233"/>
    <lineage>
        <taxon>Eukaryota</taxon>
        <taxon>Metazoa</taxon>
        <taxon>Ecdysozoa</taxon>
        <taxon>Nematoda</taxon>
        <taxon>Chromadorea</taxon>
        <taxon>Rhabditida</taxon>
        <taxon>Tylenchina</taxon>
        <taxon>Panagrolaimomorpha</taxon>
        <taxon>Panagrolaimoidea</taxon>
        <taxon>Panagrolaimidae</taxon>
        <taxon>Panagrellus</taxon>
    </lineage>
</organism>
<name>A0A7E4W2F0_PANRE</name>
<dbReference type="Proteomes" id="UP000492821">
    <property type="component" value="Unassembled WGS sequence"/>
</dbReference>
<dbReference type="WBParaSite" id="Pan_g6503.t1">
    <property type="protein sequence ID" value="Pan_g6503.t1"/>
    <property type="gene ID" value="Pan_g6503"/>
</dbReference>
<evidence type="ECO:0000256" key="1">
    <source>
        <dbReference type="ARBA" id="ARBA00023157"/>
    </source>
</evidence>
<dbReference type="PANTHER" id="PTHR45702">
    <property type="entry name" value="ADAM10/ADAM17 METALLOPEPTIDASE FAMILY MEMBER"/>
    <property type="match status" value="1"/>
</dbReference>
<reference evidence="6" key="2">
    <citation type="submission" date="2020-10" db="UniProtKB">
        <authorList>
            <consortium name="WormBaseParasite"/>
        </authorList>
    </citation>
    <scope>IDENTIFICATION</scope>
</reference>
<dbReference type="FunFam" id="4.10.70.10:FF:000003">
    <property type="entry name" value="Disintegrin and metalloproteinase domain-containing protein 17"/>
    <property type="match status" value="1"/>
</dbReference>
<dbReference type="GO" id="GO:0004222">
    <property type="term" value="F:metalloendopeptidase activity"/>
    <property type="evidence" value="ECO:0007669"/>
    <property type="project" value="TreeGrafter"/>
</dbReference>
<keyword evidence="3" id="KW-0472">Membrane</keyword>
<dbReference type="SMART" id="SM00050">
    <property type="entry name" value="DISIN"/>
    <property type="match status" value="1"/>
</dbReference>
<dbReference type="AlphaFoldDB" id="A0A7E4W2F0"/>
<keyword evidence="3" id="KW-1133">Transmembrane helix</keyword>
<feature type="domain" description="Disintegrin" evidence="4">
    <location>
        <begin position="68"/>
        <end position="153"/>
    </location>
</feature>
<proteinExistence type="predicted"/>
<evidence type="ECO:0000259" key="4">
    <source>
        <dbReference type="PROSITE" id="PS50214"/>
    </source>
</evidence>
<dbReference type="Pfam" id="PF00200">
    <property type="entry name" value="Disintegrin"/>
    <property type="match status" value="1"/>
</dbReference>
<dbReference type="InterPro" id="IPR036436">
    <property type="entry name" value="Disintegrin_dom_sf"/>
</dbReference>
<sequence length="256" mass="28808">MVKIGHIMCAPHDSKNAGKYFNDSYYIMHEHHSVLSPYVPTSYSSESRKSIYKSIVVAVDKFVSSEEPSVCGNGVKESDEQCDPGFLGENKCCTKNCRLVPGAQCSWNQDCCRHNCTFAQEGDPCQRQFNETTTGFCKGLSDVCEIVEITHRDETVTHHTVSYCFYFFEFIFGGCTLSFKQIFFLVTTAVGFCAVLMAISYFILSKNSETKSVDDGFPLKHFTSCMPTQNAYKEIDKETTDDTCLIVTHSTKFLPE</sequence>
<dbReference type="GO" id="GO:0006509">
    <property type="term" value="P:membrane protein ectodomain proteolysis"/>
    <property type="evidence" value="ECO:0007669"/>
    <property type="project" value="TreeGrafter"/>
</dbReference>
<dbReference type="GO" id="GO:0007219">
    <property type="term" value="P:Notch signaling pathway"/>
    <property type="evidence" value="ECO:0007669"/>
    <property type="project" value="TreeGrafter"/>
</dbReference>